<dbReference type="CDD" id="cd22952">
    <property type="entry name" value="ART10-like"/>
    <property type="match status" value="1"/>
</dbReference>
<dbReference type="Pfam" id="PF00339">
    <property type="entry name" value="Arrestin_N"/>
    <property type="match status" value="1"/>
</dbReference>
<dbReference type="RefSeq" id="XP_025562250.1">
    <property type="nucleotide sequence ID" value="XM_025708213.1"/>
</dbReference>
<protein>
    <recommendedName>
        <fullName evidence="2">Arrestin-like N-terminal domain-containing protein</fullName>
    </recommendedName>
</protein>
<name>A0A319B6M9_ASPVC</name>
<dbReference type="PANTHER" id="PTHR11188:SF166">
    <property type="entry name" value="ARRESTIN (OR S-ANTIGEN), N-TERMINAL DOMAIN PROTEIN (AFU_ORTHOLOGUE AFUA_7G02050)"/>
    <property type="match status" value="1"/>
</dbReference>
<dbReference type="AlphaFoldDB" id="A0A319B6M9"/>
<dbReference type="GeneID" id="37212805"/>
<feature type="domain" description="Arrestin-like N-terminal" evidence="2">
    <location>
        <begin position="3"/>
        <end position="118"/>
    </location>
</feature>
<evidence type="ECO:0000313" key="3">
    <source>
        <dbReference type="EMBL" id="PYH68456.1"/>
    </source>
</evidence>
<organism evidence="3 4">
    <name type="scientific">Aspergillus vadensis (strain CBS 113365 / IMI 142717 / IBT 24658)</name>
    <dbReference type="NCBI Taxonomy" id="1448311"/>
    <lineage>
        <taxon>Eukaryota</taxon>
        <taxon>Fungi</taxon>
        <taxon>Dikarya</taxon>
        <taxon>Ascomycota</taxon>
        <taxon>Pezizomycotina</taxon>
        <taxon>Eurotiomycetes</taxon>
        <taxon>Eurotiomycetidae</taxon>
        <taxon>Eurotiales</taxon>
        <taxon>Aspergillaceae</taxon>
        <taxon>Aspergillus</taxon>
        <taxon>Aspergillus subgen. Circumdati</taxon>
    </lineage>
</organism>
<dbReference type="Gene3D" id="2.60.40.640">
    <property type="match status" value="1"/>
</dbReference>
<evidence type="ECO:0000313" key="4">
    <source>
        <dbReference type="Proteomes" id="UP000248405"/>
    </source>
</evidence>
<dbReference type="Proteomes" id="UP000248405">
    <property type="component" value="Unassembled WGS sequence"/>
</dbReference>
<evidence type="ECO:0000256" key="1">
    <source>
        <dbReference type="SAM" id="MobiDB-lite"/>
    </source>
</evidence>
<dbReference type="InterPro" id="IPR014752">
    <property type="entry name" value="Arrestin-like_C"/>
</dbReference>
<proteinExistence type="predicted"/>
<reference evidence="3" key="1">
    <citation type="submission" date="2016-12" db="EMBL/GenBank/DDBJ databases">
        <title>The genomes of Aspergillus section Nigri reveals drivers in fungal speciation.</title>
        <authorList>
            <consortium name="DOE Joint Genome Institute"/>
            <person name="Vesth T.C."/>
            <person name="Nybo J."/>
            <person name="Theobald S."/>
            <person name="Brandl J."/>
            <person name="Frisvad J.C."/>
            <person name="Nielsen K.F."/>
            <person name="Lyhne E.K."/>
            <person name="Kogle M.E."/>
            <person name="Kuo A."/>
            <person name="Riley R."/>
            <person name="Clum A."/>
            <person name="Nolan M."/>
            <person name="Lipzen A."/>
            <person name="Salamov A."/>
            <person name="Henrissat B."/>
            <person name="Wiebenga A."/>
            <person name="De Vries R.P."/>
            <person name="Grigoriev I.V."/>
            <person name="Mortensen U.H."/>
            <person name="Andersen M.R."/>
            <person name="Baker S.E."/>
        </authorList>
    </citation>
    <scope>NUCLEOTIDE SEQUENCE [LARGE SCALE GENOMIC DNA]</scope>
    <source>
        <strain evidence="3">CBS 113365</strain>
    </source>
</reference>
<dbReference type="EMBL" id="KZ821626">
    <property type="protein sequence ID" value="PYH68456.1"/>
    <property type="molecule type" value="Genomic_DNA"/>
</dbReference>
<dbReference type="GO" id="GO:0005829">
    <property type="term" value="C:cytosol"/>
    <property type="evidence" value="ECO:0007669"/>
    <property type="project" value="TreeGrafter"/>
</dbReference>
<feature type="region of interest" description="Disordered" evidence="1">
    <location>
        <begin position="133"/>
        <end position="153"/>
    </location>
</feature>
<accession>A0A319B6M9</accession>
<evidence type="ECO:0000259" key="2">
    <source>
        <dbReference type="Pfam" id="PF00339"/>
    </source>
</evidence>
<dbReference type="GO" id="GO:0070086">
    <property type="term" value="P:ubiquitin-dependent endocytosis"/>
    <property type="evidence" value="ECO:0007669"/>
    <property type="project" value="TreeGrafter"/>
</dbReference>
<keyword evidence="4" id="KW-1185">Reference proteome</keyword>
<dbReference type="GO" id="GO:0005886">
    <property type="term" value="C:plasma membrane"/>
    <property type="evidence" value="ECO:0007669"/>
    <property type="project" value="TreeGrafter"/>
</dbReference>
<dbReference type="InterPro" id="IPR011021">
    <property type="entry name" value="Arrestin-like_N"/>
</dbReference>
<dbReference type="PANTHER" id="PTHR11188">
    <property type="entry name" value="ARRESTIN DOMAIN CONTAINING PROTEIN"/>
    <property type="match status" value="1"/>
</dbReference>
<dbReference type="OrthoDB" id="3365616at2759"/>
<sequence length="364" mass="40678">MEVQIKLDKKVLHYTSEDQVSGHVVLRSDTELDIATIAINLSGQATSRLESGKLNETHKACSATTALNTIRLTQMKKLFQRNEQIFPPVNCAGWFTSAAVTIPPGEHSFPFSIMFPQVSECYKGSTRDAVRKRSADRPPHHLLRKLPPSSGNFNTPEEIRYSLEAIITQNGLMYRTHRATRQISFHPVSAIPKPSQSVVVRKTVTCNKKAAGLLCPPLTYEIQAELVNGPFVLLGHPIALSVKVTNINDEKPDVSLRDFQSMLIETTDIRAHGIMQSATRSWIIQTMTNLGQPFSSAMPASGMLMTLDDAVWSRHRLPHCLTPTFETCNVTRSYKLEIRLGIEFGRNNSRILEFLFPVRVLSPS</sequence>
<dbReference type="GO" id="GO:0030674">
    <property type="term" value="F:protein-macromolecule adaptor activity"/>
    <property type="evidence" value="ECO:0007669"/>
    <property type="project" value="TreeGrafter"/>
</dbReference>
<dbReference type="InterPro" id="IPR050357">
    <property type="entry name" value="Arrestin_domain-protein"/>
</dbReference>
<dbReference type="GO" id="GO:0031625">
    <property type="term" value="F:ubiquitin protein ligase binding"/>
    <property type="evidence" value="ECO:0007669"/>
    <property type="project" value="TreeGrafter"/>
</dbReference>
<gene>
    <name evidence="3" type="ORF">BO88DRAFT_415626</name>
</gene>